<accession>H3H954</accession>
<evidence type="ECO:0000313" key="2">
    <source>
        <dbReference type="EnsemblProtists" id="Phyra87373"/>
    </source>
</evidence>
<reference evidence="3" key="1">
    <citation type="journal article" date="2006" name="Science">
        <title>Phytophthora genome sequences uncover evolutionary origins and mechanisms of pathogenesis.</title>
        <authorList>
            <person name="Tyler B.M."/>
            <person name="Tripathy S."/>
            <person name="Zhang X."/>
            <person name="Dehal P."/>
            <person name="Jiang R.H."/>
            <person name="Aerts A."/>
            <person name="Arredondo F.D."/>
            <person name="Baxter L."/>
            <person name="Bensasson D."/>
            <person name="Beynon J.L."/>
            <person name="Chapman J."/>
            <person name="Damasceno C.M."/>
            <person name="Dorrance A.E."/>
            <person name="Dou D."/>
            <person name="Dickerman A.W."/>
            <person name="Dubchak I.L."/>
            <person name="Garbelotto M."/>
            <person name="Gijzen M."/>
            <person name="Gordon S.G."/>
            <person name="Govers F."/>
            <person name="Grunwald N.J."/>
            <person name="Huang W."/>
            <person name="Ivors K.L."/>
            <person name="Jones R.W."/>
            <person name="Kamoun S."/>
            <person name="Krampis K."/>
            <person name="Lamour K.H."/>
            <person name="Lee M.K."/>
            <person name="McDonald W.H."/>
            <person name="Medina M."/>
            <person name="Meijer H.J."/>
            <person name="Nordberg E.K."/>
            <person name="Maclean D.J."/>
            <person name="Ospina-Giraldo M.D."/>
            <person name="Morris P.F."/>
            <person name="Phuntumart V."/>
            <person name="Putnam N.H."/>
            <person name="Rash S."/>
            <person name="Rose J.K."/>
            <person name="Sakihama Y."/>
            <person name="Salamov A.A."/>
            <person name="Savidor A."/>
            <person name="Scheuring C.F."/>
            <person name="Smith B.M."/>
            <person name="Sobral B.W."/>
            <person name="Terry A."/>
            <person name="Torto-Alalibo T.A."/>
            <person name="Win J."/>
            <person name="Xu Z."/>
            <person name="Zhang H."/>
            <person name="Grigoriev I.V."/>
            <person name="Rokhsar D.S."/>
            <person name="Boore J.L."/>
        </authorList>
    </citation>
    <scope>NUCLEOTIDE SEQUENCE [LARGE SCALE GENOMIC DNA]</scope>
    <source>
        <strain evidence="3">Pr102</strain>
    </source>
</reference>
<sequence>MSPSADCKSIPLTWLWWCFPHCCPDHIDRSYCGTSLSVRVQLGIRSPDAAPTDPPPSEVLAVFARFEAVNDVSLRPGECVQVDKMAAGTQSDNNLEGQWVAGALDRPSGLVTTIRTPGTPSDDRKPLVFHLNGKPFSRWYYDWESGANKAQRLTKHVLQTYVVERCAIDQDDNFTAYTSRQAHTQLYRVLQVVSSPEFTVISYRRAPSEQYQVDLLSSREIPLCELAGGGASPYRGDPAYEVDPAVKLDPGHSNSRSYETKSPDFQSPADSRSSQLYNQEYQSKRQRTAVRSSDYPSETESYDLLEDKMRWEHNNLASVSVSRNLALAYSFLRWTPLSVYASIVDEVVHLVHRSLLESHPPNEISRLNCFSKFLLDQTGENAGAAVSSLFVYGENAPGGAPSTLPRELETLLRVLAEATLWLFSTETRQWMRAFFRHGDVLATTAPFSFYSREASRLGEMSLRDKRKAVDRSFAEQTQENSNVEWATSVPWKEMGRFRLTYLKA</sequence>
<feature type="region of interest" description="Disordered" evidence="1">
    <location>
        <begin position="238"/>
        <end position="297"/>
    </location>
</feature>
<proteinExistence type="predicted"/>
<evidence type="ECO:0000256" key="1">
    <source>
        <dbReference type="SAM" id="MobiDB-lite"/>
    </source>
</evidence>
<name>H3H954_PHYRM</name>
<keyword evidence="3" id="KW-1185">Reference proteome</keyword>
<dbReference type="EnsemblProtists" id="Phyra87373">
    <property type="protein sequence ID" value="Phyra87373"/>
    <property type="gene ID" value="Phyra87373"/>
</dbReference>
<dbReference type="VEuPathDB" id="FungiDB:KRP22_14135"/>
<reference evidence="2" key="2">
    <citation type="submission" date="2015-06" db="UniProtKB">
        <authorList>
            <consortium name="EnsemblProtists"/>
        </authorList>
    </citation>
    <scope>IDENTIFICATION</scope>
    <source>
        <strain evidence="2">Pr102</strain>
    </source>
</reference>
<protein>
    <submittedName>
        <fullName evidence="2">Uncharacterized protein</fullName>
    </submittedName>
</protein>
<dbReference type="eggNOG" id="ENOG502RV9B">
    <property type="taxonomic scope" value="Eukaryota"/>
</dbReference>
<dbReference type="InParanoid" id="H3H954"/>
<dbReference type="Proteomes" id="UP000005238">
    <property type="component" value="Unassembled WGS sequence"/>
</dbReference>
<dbReference type="HOGENOM" id="CLU_041867_0_0_1"/>
<dbReference type="AlphaFoldDB" id="H3H954"/>
<dbReference type="VEuPathDB" id="FungiDB:KRP23_13548"/>
<organism evidence="2 3">
    <name type="scientific">Phytophthora ramorum</name>
    <name type="common">Sudden oak death agent</name>
    <dbReference type="NCBI Taxonomy" id="164328"/>
    <lineage>
        <taxon>Eukaryota</taxon>
        <taxon>Sar</taxon>
        <taxon>Stramenopiles</taxon>
        <taxon>Oomycota</taxon>
        <taxon>Peronosporomycetes</taxon>
        <taxon>Peronosporales</taxon>
        <taxon>Peronosporaceae</taxon>
        <taxon>Phytophthora</taxon>
    </lineage>
</organism>
<feature type="compositionally biased region" description="Polar residues" evidence="1">
    <location>
        <begin position="263"/>
        <end position="281"/>
    </location>
</feature>
<dbReference type="EMBL" id="DS567777">
    <property type="status" value="NOT_ANNOTATED_CDS"/>
    <property type="molecule type" value="Genomic_DNA"/>
</dbReference>
<evidence type="ECO:0000313" key="3">
    <source>
        <dbReference type="Proteomes" id="UP000005238"/>
    </source>
</evidence>